<evidence type="ECO:0000313" key="1">
    <source>
        <dbReference type="EMBL" id="DAF62467.1"/>
    </source>
</evidence>
<sequence>MMIQELITEEGKDFIMADESYYMRYWVYSRAQLEQQMKIHNVRNVSDLRLRKIVVNGVAKPFTCELKSMKDIKFSDSVLVAKGDKRIMQIIQ</sequence>
<organism evidence="1">
    <name type="scientific">Myoviridae sp. ctIty1</name>
    <dbReference type="NCBI Taxonomy" id="2827673"/>
    <lineage>
        <taxon>Viruses</taxon>
        <taxon>Duplodnaviria</taxon>
        <taxon>Heunggongvirae</taxon>
        <taxon>Uroviricota</taxon>
        <taxon>Caudoviricetes</taxon>
    </lineage>
</organism>
<proteinExistence type="predicted"/>
<reference evidence="1" key="1">
    <citation type="journal article" date="2021" name="Proc. Natl. Acad. Sci. U.S.A.">
        <title>A Catalog of Tens of Thousands of Viruses from Human Metagenomes Reveals Hidden Associations with Chronic Diseases.</title>
        <authorList>
            <person name="Tisza M.J."/>
            <person name="Buck C.B."/>
        </authorList>
    </citation>
    <scope>NUCLEOTIDE SEQUENCE</scope>
    <source>
        <strain evidence="1">CtIty1</strain>
    </source>
</reference>
<protein>
    <submittedName>
        <fullName evidence="1">Uncharacterized protein</fullName>
    </submittedName>
</protein>
<dbReference type="EMBL" id="BK032823">
    <property type="protein sequence ID" value="DAF62467.1"/>
    <property type="molecule type" value="Genomic_DNA"/>
</dbReference>
<name>A0A8S5THE2_9CAUD</name>
<accession>A0A8S5THE2</accession>